<name>A0A9P7VQP7_9AGAR</name>
<sequence>MLQAASSQVPALAVLHVQKKAVLWFGFFNMLRHTAMGAVLPFWPVSCFQFFVAPGMEHNLAEFTRGPSGFMAVPVMPTTRTVYSSHLLDEHFGAISCLESITAMCYHNDSTGKNSA</sequence>
<dbReference type="AlphaFoldDB" id="A0A9P7VQP7"/>
<reference evidence="1" key="1">
    <citation type="submission" date="2020-11" db="EMBL/GenBank/DDBJ databases">
        <title>Adaptations for nitrogen fixation in a non-lichenized fungal sporocarp promotes dispersal by wood-feeding termites.</title>
        <authorList>
            <consortium name="DOE Joint Genome Institute"/>
            <person name="Koch R.A."/>
            <person name="Yoon G."/>
            <person name="Arayal U."/>
            <person name="Lail K."/>
            <person name="Amirebrahimi M."/>
            <person name="Labutti K."/>
            <person name="Lipzen A."/>
            <person name="Riley R."/>
            <person name="Barry K."/>
            <person name="Henrissat B."/>
            <person name="Grigoriev I.V."/>
            <person name="Herr J.R."/>
            <person name="Aime M.C."/>
        </authorList>
    </citation>
    <scope>NUCLEOTIDE SEQUENCE</scope>
    <source>
        <strain evidence="1">MCA 3950</strain>
    </source>
</reference>
<accession>A0A9P7VQP7</accession>
<gene>
    <name evidence="1" type="ORF">BT62DRAFT_207090</name>
</gene>
<dbReference type="EMBL" id="MU250538">
    <property type="protein sequence ID" value="KAG7445052.1"/>
    <property type="molecule type" value="Genomic_DNA"/>
</dbReference>
<evidence type="ECO:0000313" key="2">
    <source>
        <dbReference type="Proteomes" id="UP000812287"/>
    </source>
</evidence>
<evidence type="ECO:0000313" key="1">
    <source>
        <dbReference type="EMBL" id="KAG7445052.1"/>
    </source>
</evidence>
<dbReference type="Proteomes" id="UP000812287">
    <property type="component" value="Unassembled WGS sequence"/>
</dbReference>
<protein>
    <submittedName>
        <fullName evidence="1">Uncharacterized protein</fullName>
    </submittedName>
</protein>
<keyword evidence="2" id="KW-1185">Reference proteome</keyword>
<dbReference type="RefSeq" id="XP_043038552.1">
    <property type="nucleotide sequence ID" value="XM_043180050.1"/>
</dbReference>
<organism evidence="1 2">
    <name type="scientific">Guyanagaster necrorhizus</name>
    <dbReference type="NCBI Taxonomy" id="856835"/>
    <lineage>
        <taxon>Eukaryota</taxon>
        <taxon>Fungi</taxon>
        <taxon>Dikarya</taxon>
        <taxon>Basidiomycota</taxon>
        <taxon>Agaricomycotina</taxon>
        <taxon>Agaricomycetes</taxon>
        <taxon>Agaricomycetidae</taxon>
        <taxon>Agaricales</taxon>
        <taxon>Marasmiineae</taxon>
        <taxon>Physalacriaceae</taxon>
        <taxon>Guyanagaster</taxon>
    </lineage>
</organism>
<dbReference type="GeneID" id="66102346"/>
<proteinExistence type="predicted"/>
<comment type="caution">
    <text evidence="1">The sequence shown here is derived from an EMBL/GenBank/DDBJ whole genome shotgun (WGS) entry which is preliminary data.</text>
</comment>